<dbReference type="SUPFAM" id="SSF51306">
    <property type="entry name" value="LexA/Signal peptidase"/>
    <property type="match status" value="1"/>
</dbReference>
<gene>
    <name evidence="2" type="ORF">J8C06_02445</name>
</gene>
<protein>
    <submittedName>
        <fullName evidence="2">S24/S26 family peptidase</fullName>
    </submittedName>
</protein>
<dbReference type="EMBL" id="CP072648">
    <property type="protein sequence ID" value="QUW03319.1"/>
    <property type="molecule type" value="Genomic_DNA"/>
</dbReference>
<dbReference type="InterPro" id="IPR036286">
    <property type="entry name" value="LexA/Signal_pep-like_sf"/>
</dbReference>
<dbReference type="CDD" id="cd06462">
    <property type="entry name" value="Peptidase_S24_S26"/>
    <property type="match status" value="1"/>
</dbReference>
<organism evidence="2 3">
    <name type="scientific">Chloracidobacterium validum</name>
    <dbReference type="NCBI Taxonomy" id="2821543"/>
    <lineage>
        <taxon>Bacteria</taxon>
        <taxon>Pseudomonadati</taxon>
        <taxon>Acidobacteriota</taxon>
        <taxon>Terriglobia</taxon>
        <taxon>Terriglobales</taxon>
        <taxon>Acidobacteriaceae</taxon>
        <taxon>Chloracidobacterium</taxon>
    </lineage>
</organism>
<evidence type="ECO:0000313" key="2">
    <source>
        <dbReference type="EMBL" id="QUW03319.1"/>
    </source>
</evidence>
<name>A0ABX8B9H5_9BACT</name>
<proteinExistence type="predicted"/>
<reference evidence="2 3" key="1">
    <citation type="submission" date="2021-03" db="EMBL/GenBank/DDBJ databases">
        <title>Genomic and phenotypic characterization of Chloracidobacterium isolates provides evidence for multiple species.</title>
        <authorList>
            <person name="Saini M.K."/>
            <person name="Costas A.M.G."/>
            <person name="Tank M."/>
            <person name="Bryant D.A."/>
        </authorList>
    </citation>
    <scope>NUCLEOTIDE SEQUENCE [LARGE SCALE GENOMIC DNA]</scope>
    <source>
        <strain evidence="2 3">BV2-C</strain>
    </source>
</reference>
<dbReference type="RefSeq" id="WP_211429210.1">
    <property type="nucleotide sequence ID" value="NZ_CP072648.1"/>
</dbReference>
<feature type="domain" description="Peptidase S24/S26A/S26B/S26C" evidence="1">
    <location>
        <begin position="32"/>
        <end position="95"/>
    </location>
</feature>
<keyword evidence="3" id="KW-1185">Reference proteome</keyword>
<dbReference type="Pfam" id="PF00717">
    <property type="entry name" value="Peptidase_S24"/>
    <property type="match status" value="1"/>
</dbReference>
<evidence type="ECO:0000313" key="3">
    <source>
        <dbReference type="Proteomes" id="UP000676506"/>
    </source>
</evidence>
<sequence>MRTTGKTKASPIREHTLESPDILRTARAELLREGFYRFRVNGSAMRPTIADGDWLTIEQISTAQLGAGDIVLLCTSSQTAVVHRILRFEQRHATLYVVTRGDAAEELDVSVPVSNVIGRVLRIESNGVRQDLTTFWRRLRTRLAGWLNRWRFRKVKSF</sequence>
<dbReference type="InterPro" id="IPR015927">
    <property type="entry name" value="Peptidase_S24_S26A/B/C"/>
</dbReference>
<accession>A0ABX8B9H5</accession>
<evidence type="ECO:0000259" key="1">
    <source>
        <dbReference type="Pfam" id="PF00717"/>
    </source>
</evidence>
<dbReference type="Gene3D" id="2.10.109.10">
    <property type="entry name" value="Umud Fragment, subunit A"/>
    <property type="match status" value="1"/>
</dbReference>
<dbReference type="Proteomes" id="UP000676506">
    <property type="component" value="Chromosome 1"/>
</dbReference>